<dbReference type="InterPro" id="IPR001750">
    <property type="entry name" value="ND/Mrp_TM"/>
</dbReference>
<reference evidence="21" key="1">
    <citation type="submission" date="2020-12" db="EMBL/GenBank/DDBJ databases">
        <authorList>
            <person name="Yang X."/>
            <person name="Lu X."/>
        </authorList>
    </citation>
    <scope>NUCLEOTIDE SEQUENCE</scope>
</reference>
<evidence type="ECO:0000256" key="13">
    <source>
        <dbReference type="ARBA" id="ARBA00023075"/>
    </source>
</evidence>
<sequence length="556" mass="64573">MFLKWGFFLFINSVMMFMTFLYLIYYYKIILLEFIFLDLMSLDVKFYFLLDWVSVSFMWVVLFISSMVMIYSESYMKMDGGKEYFCYMVLLFVFSMLLFIVSPNMIMIMLGWDGLGLVSYCLVIYYQSVSSYNSGMITVLSNRVGDVTMLMSMIFLMNYSSLDMCDVKEMVMICGIFILISGMTKSAQIPFSAWLPAAMAAPTPVSSLVHSSTLVTAGIYLLIRFNFLFEFKIYSNMMMMISSMTLFMAGMGANLEMDFKKIIAFSTLSQLGLIMLILSLGKLEFAFFHLLTHALFKSMLFLCAGLVIHSMGGIQDIRYLGSFFSFSPVISGCMGLASFSLFGFPFVGGFYSKDLILEYVYMNSDNFVITFMVIISTSLTMMYCLRMMYYIIWKGVFTQSFLSKDMSIYMVIPIYFLSITVILSGSIMSWVLFSWNDLLVLSNFSKFINILLIIFTFYFFYIMYMMKMSGYIMNKIYFFLSSMWFMSMLSSLLFIFFYKKMSKISEDDWKWLEEMGPGGVTFFMKKNSIMVMWLSDNFLSSLVVFFLGILIIFMIF</sequence>
<feature type="transmembrane region" description="Helical" evidence="18">
    <location>
        <begin position="233"/>
        <end position="255"/>
    </location>
</feature>
<evidence type="ECO:0000259" key="19">
    <source>
        <dbReference type="Pfam" id="PF00361"/>
    </source>
</evidence>
<dbReference type="GO" id="GO:0042773">
    <property type="term" value="P:ATP synthesis coupled electron transport"/>
    <property type="evidence" value="ECO:0007669"/>
    <property type="project" value="InterPro"/>
</dbReference>
<feature type="transmembrane region" description="Helical" evidence="18">
    <location>
        <begin position="320"/>
        <end position="347"/>
    </location>
</feature>
<proteinExistence type="predicted"/>
<keyword evidence="6" id="KW-0679">Respiratory chain</keyword>
<feature type="transmembrane region" description="Helical" evidence="18">
    <location>
        <begin position="286"/>
        <end position="308"/>
    </location>
</feature>
<feature type="domain" description="NADH:quinone oxidoreductase/Mrp antiporter transmembrane" evidence="19">
    <location>
        <begin position="102"/>
        <end position="375"/>
    </location>
</feature>
<evidence type="ECO:0000256" key="2">
    <source>
        <dbReference type="ARBA" id="ARBA00004448"/>
    </source>
</evidence>
<dbReference type="InterPro" id="IPR003945">
    <property type="entry name" value="NU5C-like"/>
</dbReference>
<dbReference type="GO" id="GO:0015990">
    <property type="term" value="P:electron transport coupled proton transport"/>
    <property type="evidence" value="ECO:0007669"/>
    <property type="project" value="TreeGrafter"/>
</dbReference>
<keyword evidence="8" id="KW-0999">Mitochondrion inner membrane</keyword>
<keyword evidence="5" id="KW-0813">Transport</keyword>
<keyword evidence="10" id="KW-0249">Electron transport</keyword>
<comment type="subcellular location">
    <subcellularLocation>
        <location evidence="2">Mitochondrion inner membrane</location>
        <topology evidence="2">Multi-pass membrane protein</topology>
    </subcellularLocation>
</comment>
<geneLocation type="mitochondrion" evidence="21"/>
<evidence type="ECO:0000256" key="10">
    <source>
        <dbReference type="ARBA" id="ARBA00022982"/>
    </source>
</evidence>
<dbReference type="EMBL" id="MW411447">
    <property type="protein sequence ID" value="QVD40497.1"/>
    <property type="molecule type" value="Genomic_DNA"/>
</dbReference>
<feature type="transmembrane region" description="Helical" evidence="18">
    <location>
        <begin position="262"/>
        <end position="280"/>
    </location>
</feature>
<dbReference type="CTD" id="4540"/>
<dbReference type="GeneID" id="68206168"/>
<feature type="transmembrane region" description="Helical" evidence="18">
    <location>
        <begin position="406"/>
        <end position="432"/>
    </location>
</feature>
<dbReference type="GO" id="GO:0005743">
    <property type="term" value="C:mitochondrial inner membrane"/>
    <property type="evidence" value="ECO:0007669"/>
    <property type="project" value="UniProtKB-SubCell"/>
</dbReference>
<keyword evidence="12" id="KW-0520">NAD</keyword>
<dbReference type="PANTHER" id="PTHR42829:SF2">
    <property type="entry name" value="NADH-UBIQUINONE OXIDOREDUCTASE CHAIN 5"/>
    <property type="match status" value="1"/>
</dbReference>
<keyword evidence="9" id="KW-1278">Translocase</keyword>
<evidence type="ECO:0000256" key="11">
    <source>
        <dbReference type="ARBA" id="ARBA00022989"/>
    </source>
</evidence>
<evidence type="ECO:0000256" key="6">
    <source>
        <dbReference type="ARBA" id="ARBA00022660"/>
    </source>
</evidence>
<dbReference type="EC" id="7.1.1.2" evidence="3"/>
<comment type="function">
    <text evidence="1">Core subunit of the mitochondrial membrane respiratory chain NADH dehydrogenase (Complex I) that is believed to belong to the minimal assembly required for catalysis. Complex I functions in the transfer of electrons from NADH to the respiratory chain. The immediate electron acceptor for the enzyme is believed to be ubiquinone.</text>
</comment>
<evidence type="ECO:0000256" key="14">
    <source>
        <dbReference type="ARBA" id="ARBA00023128"/>
    </source>
</evidence>
<keyword evidence="13" id="KW-0830">Ubiquinone</keyword>
<feature type="transmembrane region" description="Helical" evidence="18">
    <location>
        <begin position="47"/>
        <end position="72"/>
    </location>
</feature>
<feature type="domain" description="NADH dehydrogenase subunit 5 C-terminal" evidence="20">
    <location>
        <begin position="383"/>
        <end position="555"/>
    </location>
</feature>
<keyword evidence="7 18" id="KW-0812">Transmembrane</keyword>
<name>A0A8E5JV96_9ACAR</name>
<comment type="catalytic activity">
    <reaction evidence="17">
        <text>a ubiquinone + NADH + 5 H(+)(in) = a ubiquinol + NAD(+) + 4 H(+)(out)</text>
        <dbReference type="Rhea" id="RHEA:29091"/>
        <dbReference type="Rhea" id="RHEA-COMP:9565"/>
        <dbReference type="Rhea" id="RHEA-COMP:9566"/>
        <dbReference type="ChEBI" id="CHEBI:15378"/>
        <dbReference type="ChEBI" id="CHEBI:16389"/>
        <dbReference type="ChEBI" id="CHEBI:17976"/>
        <dbReference type="ChEBI" id="CHEBI:57540"/>
        <dbReference type="ChEBI" id="CHEBI:57945"/>
        <dbReference type="EC" id="7.1.1.2"/>
    </reaction>
</comment>
<evidence type="ECO:0000256" key="16">
    <source>
        <dbReference type="ARBA" id="ARBA00031027"/>
    </source>
</evidence>
<dbReference type="AlphaFoldDB" id="A0A8E5JV96"/>
<dbReference type="Pfam" id="PF06455">
    <property type="entry name" value="NADH5_C"/>
    <property type="match status" value="1"/>
</dbReference>
<protein>
    <recommendedName>
        <fullName evidence="4">NADH-ubiquinone oxidoreductase chain 5</fullName>
        <ecNumber evidence="3">7.1.1.2</ecNumber>
    </recommendedName>
    <alternativeName>
        <fullName evidence="16">NADH dehydrogenase subunit 5</fullName>
    </alternativeName>
</protein>
<dbReference type="GO" id="GO:0003954">
    <property type="term" value="F:NADH dehydrogenase activity"/>
    <property type="evidence" value="ECO:0007669"/>
    <property type="project" value="TreeGrafter"/>
</dbReference>
<feature type="transmembrane region" description="Helical" evidence="18">
    <location>
        <begin position="367"/>
        <end position="385"/>
    </location>
</feature>
<accession>A0A8E5JV96</accession>
<evidence type="ECO:0000256" key="12">
    <source>
        <dbReference type="ARBA" id="ARBA00023027"/>
    </source>
</evidence>
<evidence type="ECO:0000256" key="17">
    <source>
        <dbReference type="ARBA" id="ARBA00049551"/>
    </source>
</evidence>
<dbReference type="PANTHER" id="PTHR42829">
    <property type="entry name" value="NADH-UBIQUINONE OXIDOREDUCTASE CHAIN 5"/>
    <property type="match status" value="1"/>
</dbReference>
<feature type="transmembrane region" description="Helical" evidence="18">
    <location>
        <begin position="476"/>
        <end position="498"/>
    </location>
</feature>
<dbReference type="Pfam" id="PF00361">
    <property type="entry name" value="Proton_antipo_M"/>
    <property type="match status" value="1"/>
</dbReference>
<evidence type="ECO:0000256" key="5">
    <source>
        <dbReference type="ARBA" id="ARBA00022448"/>
    </source>
</evidence>
<feature type="transmembrane region" description="Helical" evidence="18">
    <location>
        <begin position="107"/>
        <end position="125"/>
    </location>
</feature>
<dbReference type="GO" id="GO:0008137">
    <property type="term" value="F:NADH dehydrogenase (ubiquinone) activity"/>
    <property type="evidence" value="ECO:0007669"/>
    <property type="project" value="UniProtKB-EC"/>
</dbReference>
<evidence type="ECO:0000256" key="8">
    <source>
        <dbReference type="ARBA" id="ARBA00022792"/>
    </source>
</evidence>
<feature type="transmembrane region" description="Helical" evidence="18">
    <location>
        <begin position="84"/>
        <end position="101"/>
    </location>
</feature>
<feature type="transmembrane region" description="Helical" evidence="18">
    <location>
        <begin position="444"/>
        <end position="464"/>
    </location>
</feature>
<organism evidence="21">
    <name type="scientific">Ixodes vespertilionis</name>
    <dbReference type="NCBI Taxonomy" id="59656"/>
    <lineage>
        <taxon>Eukaryota</taxon>
        <taxon>Metazoa</taxon>
        <taxon>Ecdysozoa</taxon>
        <taxon>Arthropoda</taxon>
        <taxon>Chelicerata</taxon>
        <taxon>Arachnida</taxon>
        <taxon>Acari</taxon>
        <taxon>Parasitiformes</taxon>
        <taxon>Ixodida</taxon>
        <taxon>Ixodoidea</taxon>
        <taxon>Ixodidae</taxon>
        <taxon>Ixodinae</taxon>
        <taxon>Ixodes</taxon>
    </lineage>
</organism>
<feature type="transmembrane region" description="Helical" evidence="18">
    <location>
        <begin position="7"/>
        <end position="27"/>
    </location>
</feature>
<dbReference type="InterPro" id="IPR010934">
    <property type="entry name" value="NADH_DH_su5_C"/>
</dbReference>
<evidence type="ECO:0000313" key="21">
    <source>
        <dbReference type="EMBL" id="QVD40497.1"/>
    </source>
</evidence>
<dbReference type="PRINTS" id="PR01434">
    <property type="entry name" value="NADHDHGNASE5"/>
</dbReference>
<evidence type="ECO:0000256" key="15">
    <source>
        <dbReference type="ARBA" id="ARBA00023136"/>
    </source>
</evidence>
<feature type="transmembrane region" description="Helical" evidence="18">
    <location>
        <begin position="137"/>
        <end position="158"/>
    </location>
</feature>
<evidence type="ECO:0000256" key="7">
    <source>
        <dbReference type="ARBA" id="ARBA00022692"/>
    </source>
</evidence>
<gene>
    <name evidence="21" type="primary">ND5</name>
</gene>
<evidence type="ECO:0000256" key="4">
    <source>
        <dbReference type="ARBA" id="ARBA00021096"/>
    </source>
</evidence>
<dbReference type="RefSeq" id="YP_010180804.1">
    <property type="nucleotide sequence ID" value="NC_058244.1"/>
</dbReference>
<keyword evidence="11 18" id="KW-1133">Transmembrane helix</keyword>
<evidence type="ECO:0000256" key="9">
    <source>
        <dbReference type="ARBA" id="ARBA00022967"/>
    </source>
</evidence>
<evidence type="ECO:0000259" key="20">
    <source>
        <dbReference type="Pfam" id="PF06455"/>
    </source>
</evidence>
<keyword evidence="14 21" id="KW-0496">Mitochondrion</keyword>
<evidence type="ECO:0000256" key="3">
    <source>
        <dbReference type="ARBA" id="ARBA00012944"/>
    </source>
</evidence>
<evidence type="ECO:0000256" key="18">
    <source>
        <dbReference type="SAM" id="Phobius"/>
    </source>
</evidence>
<feature type="transmembrane region" description="Helical" evidence="18">
    <location>
        <begin position="207"/>
        <end position="227"/>
    </location>
</feature>
<evidence type="ECO:0000256" key="1">
    <source>
        <dbReference type="ARBA" id="ARBA00003257"/>
    </source>
</evidence>
<feature type="transmembrane region" description="Helical" evidence="18">
    <location>
        <begin position="170"/>
        <end position="195"/>
    </location>
</feature>
<keyword evidence="15 18" id="KW-0472">Membrane</keyword>
<feature type="transmembrane region" description="Helical" evidence="18">
    <location>
        <begin position="538"/>
        <end position="555"/>
    </location>
</feature>